<dbReference type="GO" id="GO:0006011">
    <property type="term" value="P:UDP-alpha-D-glucose metabolic process"/>
    <property type="evidence" value="ECO:0007669"/>
    <property type="project" value="InterPro"/>
</dbReference>
<evidence type="ECO:0000256" key="11">
    <source>
        <dbReference type="ARBA" id="ARBA00022916"/>
    </source>
</evidence>
<keyword evidence="15" id="KW-0732">Signal</keyword>
<feature type="chain" id="PRO_5041017392" description="Cyclic di-GMP-binding protein" evidence="15">
    <location>
        <begin position="23"/>
        <end position="745"/>
    </location>
</feature>
<evidence type="ECO:0000313" key="17">
    <source>
        <dbReference type="Proteomes" id="UP001155587"/>
    </source>
</evidence>
<comment type="function">
    <text evidence="1 15">Binds the cellulose synthase activator, bis-(3'-5') cyclic diguanylic acid (c-di-GMP).</text>
</comment>
<dbReference type="InterPro" id="IPR018513">
    <property type="entry name" value="Cell_synthase_bac"/>
</dbReference>
<dbReference type="Gene3D" id="2.60.120.260">
    <property type="entry name" value="Galactose-binding domain-like"/>
    <property type="match status" value="2"/>
</dbReference>
<evidence type="ECO:0000256" key="8">
    <source>
        <dbReference type="ARBA" id="ARBA00022519"/>
    </source>
</evidence>
<protein>
    <recommendedName>
        <fullName evidence="6 15">Cyclic di-GMP-binding protein</fullName>
    </recommendedName>
    <alternativeName>
        <fullName evidence="14 15">Cellulose synthase regulatory subunit</fullName>
    </alternativeName>
</protein>
<sequence length="745" mass="81634">MKIMRALSILSLSMISSVLSAAATSADLTSQSNGTVEYTFADISGDSSIAMRGNQSTAFLGFGSRLDQVITGGTLHLEFLPSPALKASVSHVRVFLNNELMDVVQISNSDTVQKQSQTIALDGRFFKNYNQLKFELSGQIDAMCSDGSDPAFWWELSSASSIELNVRSLAIANELSLLPAPFFDARDFHDVTIPFVVPEGLTLTDVHSVSTVASYFASHVKWRDIEFPVYSDRLPTRHAVVFATNNARPAFLKDLPDITQPTIQMVSHPENPNIKLLLLLGADEQQLSLAVKGLASSNQLMSGEVAYVKKVENLQQRKPYDAPNWLPTDRAVRFSELIEGDYQLETQGVNLAPINVSFTLPPDLFTWNANSIPMKLNFRHSPPQEGTASSKMSVTVNDRFVRAFSLDDTDPQQVSVWRLPVLGSESFSESKKVNVPGFKVATSNTVGFNFELAKSVAGECQGSSSSIQYAAIDGNSTLDFSGFPHYIRMPNSQVFASSGFPYSRMADLSETAIVITPQPSNKEIELLLETVGFISKKTGLPAYRYTLLDTWDEAKLADKDILVLGIQSASQFGLASESLAYVNSSEDGQFMTATVKAEVTKPRGFAKLSGQSPTVATHLSTRGEFASMASFESPLTANRTVTVLSARNEHSIPLLQKALAENSAKLSGSAVAITKYDINGYQIGDNYFVGSLPLYDLVWYHFSDRPMLMVIVALLLVMGFTLVIWRVLRAYASRRLNESTGQHNE</sequence>
<keyword evidence="9 15" id="KW-0973">c-di-GMP</keyword>
<keyword evidence="8 15" id="KW-0997">Cell inner membrane</keyword>
<evidence type="ECO:0000256" key="6">
    <source>
        <dbReference type="ARBA" id="ARBA00021844"/>
    </source>
</evidence>
<evidence type="ECO:0000256" key="14">
    <source>
        <dbReference type="ARBA" id="ARBA00033444"/>
    </source>
</evidence>
<evidence type="ECO:0000256" key="5">
    <source>
        <dbReference type="ARBA" id="ARBA00011437"/>
    </source>
</evidence>
<evidence type="ECO:0000256" key="2">
    <source>
        <dbReference type="ARBA" id="ARBA00004377"/>
    </source>
</evidence>
<gene>
    <name evidence="16" type="ORF">MD535_06380</name>
</gene>
<dbReference type="InterPro" id="IPR003920">
    <property type="entry name" value="Cell_synth_B"/>
</dbReference>
<organism evidence="16 17">
    <name type="scientific">Vibrio qingdaonensis</name>
    <dbReference type="NCBI Taxonomy" id="2829491"/>
    <lineage>
        <taxon>Bacteria</taxon>
        <taxon>Pseudomonadati</taxon>
        <taxon>Pseudomonadota</taxon>
        <taxon>Gammaproteobacteria</taxon>
        <taxon>Vibrionales</taxon>
        <taxon>Vibrionaceae</taxon>
        <taxon>Vibrio</taxon>
    </lineage>
</organism>
<keyword evidence="13 15" id="KW-0472">Membrane</keyword>
<evidence type="ECO:0000256" key="7">
    <source>
        <dbReference type="ARBA" id="ARBA00022475"/>
    </source>
</evidence>
<evidence type="ECO:0000256" key="10">
    <source>
        <dbReference type="ARBA" id="ARBA00022692"/>
    </source>
</evidence>
<evidence type="ECO:0000256" key="9">
    <source>
        <dbReference type="ARBA" id="ARBA00022636"/>
    </source>
</evidence>
<evidence type="ECO:0000313" key="16">
    <source>
        <dbReference type="EMBL" id="MCW8345635.1"/>
    </source>
</evidence>
<evidence type="ECO:0000256" key="3">
    <source>
        <dbReference type="ARBA" id="ARBA00005186"/>
    </source>
</evidence>
<dbReference type="AlphaFoldDB" id="A0A9X3HVJ5"/>
<dbReference type="Pfam" id="PF03170">
    <property type="entry name" value="BcsB"/>
    <property type="match status" value="1"/>
</dbReference>
<comment type="caution">
    <text evidence="16">The sequence shown here is derived from an EMBL/GenBank/DDBJ whole genome shotgun (WGS) entry which is preliminary data.</text>
</comment>
<keyword evidence="10 15" id="KW-0812">Transmembrane</keyword>
<evidence type="ECO:0000256" key="12">
    <source>
        <dbReference type="ARBA" id="ARBA00022989"/>
    </source>
</evidence>
<keyword evidence="12 15" id="KW-1133">Transmembrane helix</keyword>
<name>A0A9X3HVJ5_9VIBR</name>
<comment type="pathway">
    <text evidence="3 15">Glycan metabolism; bacterial cellulose biosynthesis.</text>
</comment>
<keyword evidence="17" id="KW-1185">Reference proteome</keyword>
<dbReference type="RefSeq" id="WP_265674042.1">
    <property type="nucleotide sequence ID" value="NZ_JAKRRY010000005.1"/>
</dbReference>
<keyword evidence="11 15" id="KW-0135">Cellulose biosynthesis</keyword>
<dbReference type="PANTHER" id="PTHR39083:SF1">
    <property type="entry name" value="CYCLIC DI-GMP-BINDING PROTEIN"/>
    <property type="match status" value="1"/>
</dbReference>
<dbReference type="GO" id="GO:0005886">
    <property type="term" value="C:plasma membrane"/>
    <property type="evidence" value="ECO:0007669"/>
    <property type="project" value="UniProtKB-SubCell"/>
</dbReference>
<accession>A0A9X3HVJ5</accession>
<dbReference type="GO" id="GO:0030244">
    <property type="term" value="P:cellulose biosynthetic process"/>
    <property type="evidence" value="ECO:0007669"/>
    <property type="project" value="UniProtKB-KW"/>
</dbReference>
<dbReference type="PANTHER" id="PTHR39083">
    <property type="entry name" value="CYCLIC DI-GMP-BINDING PROTEIN"/>
    <property type="match status" value="1"/>
</dbReference>
<reference evidence="16" key="1">
    <citation type="submission" date="2022-02" db="EMBL/GenBank/DDBJ databases">
        <title>Vibrio sp. nov, a new bacterium isolated from seawater.</title>
        <authorList>
            <person name="Yuan Y."/>
        </authorList>
    </citation>
    <scope>NUCLEOTIDE SEQUENCE</scope>
    <source>
        <strain evidence="16">ZSDZ65</strain>
    </source>
</reference>
<evidence type="ECO:0000256" key="1">
    <source>
        <dbReference type="ARBA" id="ARBA00002057"/>
    </source>
</evidence>
<feature type="signal peptide" evidence="15">
    <location>
        <begin position="1"/>
        <end position="22"/>
    </location>
</feature>
<comment type="similarity">
    <text evidence="4 15">Belongs to the AcsB/BcsB family.</text>
</comment>
<dbReference type="PRINTS" id="PR01440">
    <property type="entry name" value="CELLSNTHASEB"/>
</dbReference>
<dbReference type="EMBL" id="JAKRRY010000005">
    <property type="protein sequence ID" value="MCW8345635.1"/>
    <property type="molecule type" value="Genomic_DNA"/>
</dbReference>
<comment type="subunit">
    <text evidence="5 15">Tightly associated with the cellulose synthase catalytic subunit.</text>
</comment>
<evidence type="ECO:0000256" key="15">
    <source>
        <dbReference type="RuleBase" id="RU365021"/>
    </source>
</evidence>
<dbReference type="Proteomes" id="UP001155587">
    <property type="component" value="Unassembled WGS sequence"/>
</dbReference>
<comment type="subcellular location">
    <subcellularLocation>
        <location evidence="2">Cell inner membrane</location>
        <topology evidence="2">Single-pass membrane protein</topology>
    </subcellularLocation>
</comment>
<proteinExistence type="inferred from homology"/>
<evidence type="ECO:0000256" key="13">
    <source>
        <dbReference type="ARBA" id="ARBA00023136"/>
    </source>
</evidence>
<keyword evidence="7 15" id="KW-1003">Cell membrane</keyword>
<evidence type="ECO:0000256" key="4">
    <source>
        <dbReference type="ARBA" id="ARBA00010714"/>
    </source>
</evidence>
<feature type="transmembrane region" description="Helical" evidence="15">
    <location>
        <begin position="707"/>
        <end position="728"/>
    </location>
</feature>